<evidence type="ECO:0000256" key="2">
    <source>
        <dbReference type="SAM" id="Phobius"/>
    </source>
</evidence>
<dbReference type="PROSITE" id="PS50024">
    <property type="entry name" value="SEA"/>
    <property type="match status" value="1"/>
</dbReference>
<protein>
    <submittedName>
        <fullName evidence="5">SEA domain-containing protein</fullName>
    </submittedName>
</protein>
<feature type="compositionally biased region" description="Basic and acidic residues" evidence="1">
    <location>
        <begin position="556"/>
        <end position="569"/>
    </location>
</feature>
<feature type="region of interest" description="Disordered" evidence="1">
    <location>
        <begin position="105"/>
        <end position="131"/>
    </location>
</feature>
<accession>A0A9J2P6R3</accession>
<name>A0A9J2P6R3_ASCLU</name>
<keyword evidence="2" id="KW-0812">Transmembrane</keyword>
<feature type="compositionally biased region" description="Basic and acidic residues" evidence="1">
    <location>
        <begin position="477"/>
        <end position="488"/>
    </location>
</feature>
<evidence type="ECO:0000313" key="5">
    <source>
        <dbReference type="WBParaSite" id="ALUE_0000551201-mRNA-1"/>
    </source>
</evidence>
<feature type="compositionally biased region" description="Basic and acidic residues" evidence="1">
    <location>
        <begin position="590"/>
        <end position="600"/>
    </location>
</feature>
<dbReference type="AlphaFoldDB" id="A0A9J2P6R3"/>
<keyword evidence="2" id="KW-0472">Membrane</keyword>
<dbReference type="SUPFAM" id="SSF82671">
    <property type="entry name" value="SEA domain"/>
    <property type="match status" value="1"/>
</dbReference>
<keyword evidence="4" id="KW-1185">Reference proteome</keyword>
<evidence type="ECO:0000259" key="3">
    <source>
        <dbReference type="PROSITE" id="PS50024"/>
    </source>
</evidence>
<sequence>MCRNFFLWGSAGLTDFFENGIHDVFHSPQLKIRFPNSLLSLLFLTKLVFLVNDFNECNLVGLAIEGNYFATSTAVNATEEEATTTDASTRQKAAPANIPEIKRAHELGAVEQPPESEQPFREESSSMKPKDVAEEEFFADEQHQFANLTSKENMDTSSTDDVNGESTNKAKDSETAQSTMSTRNVSTSTPLVWEDTLPAEVTAVDPFATTVAPLPFSSTTLGTPSTQVNVVTDETLLTSHERTVDVAVTTVSTLSTDGDVSTREEELESFAPNELLASDKSHRFSSMTTRVEQRIASTTLLATTETVGIETSSVVRIDITSDSDNKNDESIDEDLFVGDKSLFNQEQTMKDLEKLTTMRHVTDERTQPSQVPFNGFSALSSYDFRNVIRTRQTIWIAAVITIKFFQRSTLIPVSFSVGTPPTIIPVVSLSPILLYFHDYSMMKRMVKLVPKEPSPIDSEEGADAHGEGSVHSSVLRPSDEAERGDVRLEQISNENLPTEFDSNEAMKKDDHHNVEEVGHIEPEPGLSGETRPINKNEEETHGHNHAGAESVPEPTPKPEKELGIVRESSEGEEFGLGLRPVPIPIIPPKQEPRSSPRPEPEPDSATGSTSSGGSGIVHSQHPHQPAHPAGGDFKTPYSLRITSIDYTKDFEDTESGKSKKLRDQLIPDLEEIFGAIFTTSYQSVSIDSITKGSVIVDGHVYTSTKPDDIEQLATEFEQRVTAKGAQIGGNDVDIRSVSLNGFVSKNYVERIHEGYTSGSTPAYVIGGGITIGVVGILLVAFAVIAMNNRRTNGTLKLKEESIAMAETGRNPWNNTPSVNLMGYGNGHHQLQPNNGQSPMVIIGS</sequence>
<dbReference type="Pfam" id="PF01390">
    <property type="entry name" value="SEA"/>
    <property type="match status" value="1"/>
</dbReference>
<organism evidence="4 5">
    <name type="scientific">Ascaris lumbricoides</name>
    <name type="common">Giant roundworm</name>
    <dbReference type="NCBI Taxonomy" id="6252"/>
    <lineage>
        <taxon>Eukaryota</taxon>
        <taxon>Metazoa</taxon>
        <taxon>Ecdysozoa</taxon>
        <taxon>Nematoda</taxon>
        <taxon>Chromadorea</taxon>
        <taxon>Rhabditida</taxon>
        <taxon>Spirurina</taxon>
        <taxon>Ascaridomorpha</taxon>
        <taxon>Ascaridoidea</taxon>
        <taxon>Ascarididae</taxon>
        <taxon>Ascaris</taxon>
    </lineage>
</organism>
<feature type="compositionally biased region" description="Low complexity" evidence="1">
    <location>
        <begin position="622"/>
        <end position="631"/>
    </location>
</feature>
<evidence type="ECO:0000313" key="4">
    <source>
        <dbReference type="Proteomes" id="UP000036681"/>
    </source>
</evidence>
<dbReference type="WBParaSite" id="ALUE_0000551201-mRNA-1">
    <property type="protein sequence ID" value="ALUE_0000551201-mRNA-1"/>
    <property type="gene ID" value="ALUE_0000551201"/>
</dbReference>
<feature type="compositionally biased region" description="Basic and acidic residues" evidence="1">
    <location>
        <begin position="532"/>
        <end position="542"/>
    </location>
</feature>
<proteinExistence type="predicted"/>
<feature type="region of interest" description="Disordered" evidence="1">
    <location>
        <begin position="452"/>
        <end position="635"/>
    </location>
</feature>
<dbReference type="InterPro" id="IPR000082">
    <property type="entry name" value="SEA_dom"/>
</dbReference>
<keyword evidence="2" id="KW-1133">Transmembrane helix</keyword>
<feature type="transmembrane region" description="Helical" evidence="2">
    <location>
        <begin position="762"/>
        <end position="786"/>
    </location>
</feature>
<dbReference type="Proteomes" id="UP000036681">
    <property type="component" value="Unplaced"/>
</dbReference>
<dbReference type="InterPro" id="IPR036364">
    <property type="entry name" value="SEA_dom_sf"/>
</dbReference>
<feature type="compositionally biased region" description="Basic and acidic residues" evidence="1">
    <location>
        <begin position="504"/>
        <end position="522"/>
    </location>
</feature>
<feature type="compositionally biased region" description="Polar residues" evidence="1">
    <location>
        <begin position="146"/>
        <end position="167"/>
    </location>
</feature>
<feature type="compositionally biased region" description="Basic and acidic residues" evidence="1">
    <location>
        <begin position="118"/>
        <end position="131"/>
    </location>
</feature>
<feature type="domain" description="SEA" evidence="3">
    <location>
        <begin position="631"/>
        <end position="744"/>
    </location>
</feature>
<feature type="region of interest" description="Disordered" evidence="1">
    <location>
        <begin position="146"/>
        <end position="187"/>
    </location>
</feature>
<feature type="compositionally biased region" description="Polar residues" evidence="1">
    <location>
        <begin position="175"/>
        <end position="187"/>
    </location>
</feature>
<evidence type="ECO:0000256" key="1">
    <source>
        <dbReference type="SAM" id="MobiDB-lite"/>
    </source>
</evidence>
<reference evidence="5" key="1">
    <citation type="submission" date="2023-03" db="UniProtKB">
        <authorList>
            <consortium name="WormBaseParasite"/>
        </authorList>
    </citation>
    <scope>IDENTIFICATION</scope>
</reference>